<gene>
    <name evidence="1" type="ORF">MRB53_007096</name>
</gene>
<reference evidence="1 2" key="1">
    <citation type="journal article" date="2022" name="Hortic Res">
        <title>A haplotype resolved chromosomal level avocado genome allows analysis of novel avocado genes.</title>
        <authorList>
            <person name="Nath O."/>
            <person name="Fletcher S.J."/>
            <person name="Hayward A."/>
            <person name="Shaw L.M."/>
            <person name="Masouleh A.K."/>
            <person name="Furtado A."/>
            <person name="Henry R.J."/>
            <person name="Mitter N."/>
        </authorList>
    </citation>
    <scope>NUCLEOTIDE SEQUENCE [LARGE SCALE GENOMIC DNA]</scope>
    <source>
        <strain evidence="2">cv. Hass</strain>
    </source>
</reference>
<name>A0ACC2MIJ6_PERAE</name>
<accession>A0ACC2MIJ6</accession>
<dbReference type="Proteomes" id="UP001234297">
    <property type="component" value="Chromosome 2"/>
</dbReference>
<keyword evidence="2" id="KW-1185">Reference proteome</keyword>
<dbReference type="EMBL" id="CM056810">
    <property type="protein sequence ID" value="KAJ8645348.1"/>
    <property type="molecule type" value="Genomic_DNA"/>
</dbReference>
<protein>
    <submittedName>
        <fullName evidence="1">Uncharacterized protein</fullName>
    </submittedName>
</protein>
<organism evidence="1 2">
    <name type="scientific">Persea americana</name>
    <name type="common">Avocado</name>
    <dbReference type="NCBI Taxonomy" id="3435"/>
    <lineage>
        <taxon>Eukaryota</taxon>
        <taxon>Viridiplantae</taxon>
        <taxon>Streptophyta</taxon>
        <taxon>Embryophyta</taxon>
        <taxon>Tracheophyta</taxon>
        <taxon>Spermatophyta</taxon>
        <taxon>Magnoliopsida</taxon>
        <taxon>Magnoliidae</taxon>
        <taxon>Laurales</taxon>
        <taxon>Lauraceae</taxon>
        <taxon>Persea</taxon>
    </lineage>
</organism>
<evidence type="ECO:0000313" key="1">
    <source>
        <dbReference type="EMBL" id="KAJ8645348.1"/>
    </source>
</evidence>
<proteinExistence type="predicted"/>
<sequence length="227" mass="26414">MSRFWASKASIIPSTDDVKFPLTLSSLELERELRCLPEKIDVTFCSQTHLSVFMPLKHCWTKSTDAWGREDCKPKEEEKRAYYRSTASARAELPGERKPRCLPEKIDVTFCSQTHLSVFMPLKHCWTKSTDAWGREDCKPKEEEKRAYYRSTASTRAELPGGVRQFVFTFLTLCQSESRDACRRRSVQRVAAKRTSPFHAFDILLDREYWCLPELIVAPSYTQIKEK</sequence>
<evidence type="ECO:0000313" key="2">
    <source>
        <dbReference type="Proteomes" id="UP001234297"/>
    </source>
</evidence>
<comment type="caution">
    <text evidence="1">The sequence shown here is derived from an EMBL/GenBank/DDBJ whole genome shotgun (WGS) entry which is preliminary data.</text>
</comment>